<dbReference type="Pfam" id="PF14559">
    <property type="entry name" value="TPR_19"/>
    <property type="match status" value="1"/>
</dbReference>
<evidence type="ECO:0000256" key="3">
    <source>
        <dbReference type="SAM" id="SignalP"/>
    </source>
</evidence>
<dbReference type="Gene3D" id="1.25.40.10">
    <property type="entry name" value="Tetratricopeptide repeat domain"/>
    <property type="match status" value="3"/>
</dbReference>
<dbReference type="KEGG" id="tpx:Turpa_3072"/>
<proteinExistence type="predicted"/>
<feature type="repeat" description="TPR" evidence="1">
    <location>
        <begin position="194"/>
        <end position="227"/>
    </location>
</feature>
<dbReference type="SMART" id="SM00028">
    <property type="entry name" value="TPR"/>
    <property type="match status" value="8"/>
</dbReference>
<evidence type="ECO:0000313" key="5">
    <source>
        <dbReference type="Proteomes" id="UP000006048"/>
    </source>
</evidence>
<evidence type="ECO:0000256" key="1">
    <source>
        <dbReference type="PROSITE-ProRule" id="PRU00339"/>
    </source>
</evidence>
<dbReference type="RefSeq" id="WP_014804212.1">
    <property type="nucleotide sequence ID" value="NC_018020.1"/>
</dbReference>
<feature type="repeat" description="TPR" evidence="1">
    <location>
        <begin position="564"/>
        <end position="597"/>
    </location>
</feature>
<gene>
    <name evidence="4" type="ordered locus">Turpa_3072</name>
</gene>
<dbReference type="InterPro" id="IPR011990">
    <property type="entry name" value="TPR-like_helical_dom_sf"/>
</dbReference>
<dbReference type="STRING" id="869212.Turpa_3072"/>
<protein>
    <submittedName>
        <fullName evidence="4">Tetratricopeptide TPR_1 repeat-containing protein</fullName>
    </submittedName>
</protein>
<sequence>MRFLLCIFLATLPLAAQTYDEVLALTKQGIIAYNQKRLSESRQMLANALDFDSTWRPTVLHHGKAYADLLIAELHIRNTVKLIAFEKFENAERELDEAEATFPGHLRIPELRELLLKKRADNTKQILLKMPEAKRKAYEEQMQKAQAAMDASKYAEAMHFYSGALKIAPDSLDAKMGYAEAERLLNQEDGDQKVAGLFRQAEKHEKDRRFAQAVSVYDKILRIEPRNSQAIERRAALIDFMQQQLGKGERKNLAKEYLLSGNEAFRKTDYNLAIEHYRVGQALDPKLANWDELIKKAMAAKKAQEENLYTDRLKELERRYQSAMLQLLLENYPAAIEDLEVVISIATQFKQDETKKHAEQLLQRAKEAMLRQDDEFITRDSPYFNFVQSLTSLGMTSYKNRDCIATQQHFGAIVEIFPKNRISNQYILSCTIILNPERKDGIIQDLIDTIYRTKDTNAYEARRFFEILKFIDPKNPVIPQLERELAEKTQLLKKSVQPAEFLEALYKKALLLSQSDPEAALQVLRQLLAEDPDNAKARALFARIEGRINRAKWAESDIPIAPRAMKAYADGIVYYNTGQLAEARASFALALELAPNFDRAVVALKKCDSYAKGAKF</sequence>
<keyword evidence="5" id="KW-1185">Reference proteome</keyword>
<dbReference type="PROSITE" id="PS50005">
    <property type="entry name" value="TPR"/>
    <property type="match status" value="2"/>
</dbReference>
<evidence type="ECO:0000313" key="4">
    <source>
        <dbReference type="EMBL" id="AFM13711.1"/>
    </source>
</evidence>
<feature type="coiled-coil region" evidence="2">
    <location>
        <begin position="287"/>
        <end position="326"/>
    </location>
</feature>
<dbReference type="SUPFAM" id="SSF48452">
    <property type="entry name" value="TPR-like"/>
    <property type="match status" value="2"/>
</dbReference>
<accession>I4B8V4</accession>
<dbReference type="Proteomes" id="UP000006048">
    <property type="component" value="Chromosome"/>
</dbReference>
<organism evidence="4 5">
    <name type="scientific">Turneriella parva (strain ATCC BAA-1111 / DSM 21527 / NCTC 11395 / H)</name>
    <name type="common">Leptospira parva</name>
    <dbReference type="NCBI Taxonomy" id="869212"/>
    <lineage>
        <taxon>Bacteria</taxon>
        <taxon>Pseudomonadati</taxon>
        <taxon>Spirochaetota</taxon>
        <taxon>Spirochaetia</taxon>
        <taxon>Leptospirales</taxon>
        <taxon>Leptospiraceae</taxon>
        <taxon>Turneriella</taxon>
    </lineage>
</organism>
<feature type="signal peptide" evidence="3">
    <location>
        <begin position="1"/>
        <end position="18"/>
    </location>
</feature>
<keyword evidence="1" id="KW-0802">TPR repeat</keyword>
<name>I4B8V4_TURPD</name>
<dbReference type="HOGENOM" id="CLU_443386_0_0_12"/>
<evidence type="ECO:0000256" key="2">
    <source>
        <dbReference type="SAM" id="Coils"/>
    </source>
</evidence>
<keyword evidence="3" id="KW-0732">Signal</keyword>
<dbReference type="EMBL" id="CP002959">
    <property type="protein sequence ID" value="AFM13711.1"/>
    <property type="molecule type" value="Genomic_DNA"/>
</dbReference>
<dbReference type="AlphaFoldDB" id="I4B8V4"/>
<reference evidence="4 5" key="1">
    <citation type="submission" date="2012-06" db="EMBL/GenBank/DDBJ databases">
        <title>The complete chromosome of genome of Turneriella parva DSM 21527.</title>
        <authorList>
            <consortium name="US DOE Joint Genome Institute (JGI-PGF)"/>
            <person name="Lucas S."/>
            <person name="Han J."/>
            <person name="Lapidus A."/>
            <person name="Bruce D."/>
            <person name="Goodwin L."/>
            <person name="Pitluck S."/>
            <person name="Peters L."/>
            <person name="Kyrpides N."/>
            <person name="Mavromatis K."/>
            <person name="Ivanova N."/>
            <person name="Mikhailova N."/>
            <person name="Chertkov O."/>
            <person name="Detter J.C."/>
            <person name="Tapia R."/>
            <person name="Han C."/>
            <person name="Land M."/>
            <person name="Hauser L."/>
            <person name="Markowitz V."/>
            <person name="Cheng J.-F."/>
            <person name="Hugenholtz P."/>
            <person name="Woyke T."/>
            <person name="Wu D."/>
            <person name="Gronow S."/>
            <person name="Wellnitz S."/>
            <person name="Brambilla E."/>
            <person name="Klenk H.-P."/>
            <person name="Eisen J.A."/>
        </authorList>
    </citation>
    <scope>NUCLEOTIDE SEQUENCE [LARGE SCALE GENOMIC DNA]</scope>
    <source>
        <strain evidence="5">ATCC BAA-1111 / DSM 21527 / NCTC 11395 / H</strain>
    </source>
</reference>
<feature type="chain" id="PRO_5003686035" evidence="3">
    <location>
        <begin position="19"/>
        <end position="616"/>
    </location>
</feature>
<dbReference type="Pfam" id="PF13181">
    <property type="entry name" value="TPR_8"/>
    <property type="match status" value="1"/>
</dbReference>
<keyword evidence="2" id="KW-0175">Coiled coil</keyword>
<dbReference type="OrthoDB" id="443517at2"/>
<dbReference type="InterPro" id="IPR019734">
    <property type="entry name" value="TPR_rpt"/>
</dbReference>